<evidence type="ECO:0000256" key="1">
    <source>
        <dbReference type="SAM" id="Phobius"/>
    </source>
</evidence>
<keyword evidence="1" id="KW-1133">Transmembrane helix</keyword>
<dbReference type="Proteomes" id="UP000270673">
    <property type="component" value="Chromosome"/>
</dbReference>
<evidence type="ECO:0000259" key="2">
    <source>
        <dbReference type="Pfam" id="PF13490"/>
    </source>
</evidence>
<dbReference type="InterPro" id="IPR041916">
    <property type="entry name" value="Anti_sigma_zinc_sf"/>
</dbReference>
<keyword evidence="4" id="KW-1185">Reference proteome</keyword>
<evidence type="ECO:0000313" key="4">
    <source>
        <dbReference type="Proteomes" id="UP000270673"/>
    </source>
</evidence>
<dbReference type="EMBL" id="CP032819">
    <property type="protein sequence ID" value="AZS28284.1"/>
    <property type="molecule type" value="Genomic_DNA"/>
</dbReference>
<accession>A0A3S9VNZ7</accession>
<dbReference type="InterPro" id="IPR027383">
    <property type="entry name" value="Znf_put"/>
</dbReference>
<dbReference type="Pfam" id="PF13490">
    <property type="entry name" value="zf-HC2"/>
    <property type="match status" value="1"/>
</dbReference>
<proteinExistence type="predicted"/>
<dbReference type="RefSeq" id="WP_127074714.1">
    <property type="nucleotide sequence ID" value="NZ_CP032819.1"/>
</dbReference>
<reference evidence="3 4" key="1">
    <citation type="submission" date="2018-10" db="EMBL/GenBank/DDBJ databases">
        <title>Butyricimonas faecalis sp. nov., isolated from human faeces and emended description of the genus Butyricimonas.</title>
        <authorList>
            <person name="Le Roy T."/>
            <person name="Van der Smissen P."/>
            <person name="Paquot A."/>
            <person name="Delzenne N."/>
            <person name="Muccioli G."/>
            <person name="Collet J.-F."/>
            <person name="Cani P.D."/>
        </authorList>
    </citation>
    <scope>NUCLEOTIDE SEQUENCE [LARGE SCALE GENOMIC DNA]</scope>
    <source>
        <strain evidence="3 4">H184</strain>
    </source>
</reference>
<gene>
    <name evidence="3" type="ORF">D8S85_01100</name>
</gene>
<organism evidence="3 4">
    <name type="scientific">Butyricimonas faecalis</name>
    <dbReference type="NCBI Taxonomy" id="2093856"/>
    <lineage>
        <taxon>Bacteria</taxon>
        <taxon>Pseudomonadati</taxon>
        <taxon>Bacteroidota</taxon>
        <taxon>Bacteroidia</taxon>
        <taxon>Bacteroidales</taxon>
        <taxon>Odoribacteraceae</taxon>
        <taxon>Butyricimonas</taxon>
    </lineage>
</organism>
<dbReference type="OrthoDB" id="9782842at2"/>
<keyword evidence="1" id="KW-0472">Membrane</keyword>
<dbReference type="KEGG" id="buy:D8S85_01100"/>
<feature type="domain" description="Putative zinc-finger" evidence="2">
    <location>
        <begin position="11"/>
        <end position="39"/>
    </location>
</feature>
<feature type="transmembrane region" description="Helical" evidence="1">
    <location>
        <begin position="71"/>
        <end position="91"/>
    </location>
</feature>
<sequence>MQEKECTYTTAQVGRYLMNKMSPEEETLFQEHLISCPACCRKLQEMRNLAAALSANRPHSLAKRECKKRHFVKILVSIVLFFSGSYGIYWWQFHSTEEEVFPPASPDIFHHADTLKTPDTLNITRETVK</sequence>
<dbReference type="AlphaFoldDB" id="A0A3S9VNZ7"/>
<keyword evidence="1" id="KW-0812">Transmembrane</keyword>
<name>A0A3S9VNZ7_9BACT</name>
<evidence type="ECO:0000313" key="3">
    <source>
        <dbReference type="EMBL" id="AZS28284.1"/>
    </source>
</evidence>
<protein>
    <submittedName>
        <fullName evidence="3">Zf-HC2 domain-containing protein</fullName>
    </submittedName>
</protein>
<dbReference type="Gene3D" id="1.10.10.1320">
    <property type="entry name" value="Anti-sigma factor, zinc-finger domain"/>
    <property type="match status" value="1"/>
</dbReference>